<keyword evidence="2" id="KW-1185">Reference proteome</keyword>
<dbReference type="Proteomes" id="UP001528912">
    <property type="component" value="Unassembled WGS sequence"/>
</dbReference>
<comment type="caution">
    <text evidence="1">The sequence shown here is derived from an EMBL/GenBank/DDBJ whole genome shotgun (WGS) entry which is preliminary data.</text>
</comment>
<evidence type="ECO:0000313" key="1">
    <source>
        <dbReference type="EMBL" id="MDF8265851.1"/>
    </source>
</evidence>
<sequence>MDDATLTQLLDDLTSPDPALRDEKAWSTVAEAVMAHQLTEDQRSQAAERARKHLRMNEIQAPSFAPLVVDVLVETGGWEDVWFERSASRALWLRR</sequence>
<protein>
    <submittedName>
        <fullName evidence="1">Uncharacterized protein</fullName>
    </submittedName>
</protein>
<accession>A0ABT6CAR0</accession>
<reference evidence="1 2" key="1">
    <citation type="submission" date="2023-03" db="EMBL/GenBank/DDBJ databases">
        <title>YIM 133296 draft genome.</title>
        <authorList>
            <person name="Xiong L."/>
        </authorList>
    </citation>
    <scope>NUCLEOTIDE SEQUENCE [LARGE SCALE GENOMIC DNA]</scope>
    <source>
        <strain evidence="1 2">YIM 133296</strain>
    </source>
</reference>
<organism evidence="1 2">
    <name type="scientific">Luteipulveratus flavus</name>
    <dbReference type="NCBI Taxonomy" id="3031728"/>
    <lineage>
        <taxon>Bacteria</taxon>
        <taxon>Bacillati</taxon>
        <taxon>Actinomycetota</taxon>
        <taxon>Actinomycetes</taxon>
        <taxon>Micrococcales</taxon>
        <taxon>Dermacoccaceae</taxon>
        <taxon>Luteipulveratus</taxon>
    </lineage>
</organism>
<dbReference type="EMBL" id="JAROAV010000043">
    <property type="protein sequence ID" value="MDF8265851.1"/>
    <property type="molecule type" value="Genomic_DNA"/>
</dbReference>
<evidence type="ECO:0000313" key="2">
    <source>
        <dbReference type="Proteomes" id="UP001528912"/>
    </source>
</evidence>
<proteinExistence type="predicted"/>
<name>A0ABT6CAR0_9MICO</name>
<dbReference type="RefSeq" id="WP_277193117.1">
    <property type="nucleotide sequence ID" value="NZ_JAROAV010000043.1"/>
</dbReference>
<gene>
    <name evidence="1" type="ORF">P4R38_16510</name>
</gene>